<evidence type="ECO:0000313" key="3">
    <source>
        <dbReference type="Proteomes" id="UP000293764"/>
    </source>
</evidence>
<keyword evidence="1" id="KW-0812">Transmembrane</keyword>
<organism evidence="2 3">
    <name type="scientific">Pengzhenrongella frigida</name>
    <dbReference type="NCBI Taxonomy" id="1259133"/>
    <lineage>
        <taxon>Bacteria</taxon>
        <taxon>Bacillati</taxon>
        <taxon>Actinomycetota</taxon>
        <taxon>Actinomycetes</taxon>
        <taxon>Micrococcales</taxon>
        <taxon>Pengzhenrongella</taxon>
    </lineage>
</organism>
<keyword evidence="1" id="KW-1133">Transmembrane helix</keyword>
<dbReference type="AlphaFoldDB" id="A0A4Q5N103"/>
<sequence length="97" mass="10757">MSEWLGGNVESVYVVDVVWLGLFVSIACLAASLGRSRVLPGSPPRSGQDSAVEFFDRRFAEGEIDPETNPAQRGALVRIVAVYRERERIPDHDGRRT</sequence>
<dbReference type="EMBL" id="SDWW01000057">
    <property type="protein sequence ID" value="RYV49691.1"/>
    <property type="molecule type" value="Genomic_DNA"/>
</dbReference>
<accession>A0A4Q5N103</accession>
<evidence type="ECO:0000313" key="2">
    <source>
        <dbReference type="EMBL" id="RYV49691.1"/>
    </source>
</evidence>
<feature type="transmembrane region" description="Helical" evidence="1">
    <location>
        <begin position="12"/>
        <end position="33"/>
    </location>
</feature>
<dbReference type="Proteomes" id="UP000293764">
    <property type="component" value="Unassembled WGS sequence"/>
</dbReference>
<reference evidence="2 3" key="1">
    <citation type="submission" date="2019-01" db="EMBL/GenBank/DDBJ databases">
        <title>Novel species of Cellulomonas.</title>
        <authorList>
            <person name="Liu Q."/>
            <person name="Xin Y.-H."/>
        </authorList>
    </citation>
    <scope>NUCLEOTIDE SEQUENCE [LARGE SCALE GENOMIC DNA]</scope>
    <source>
        <strain evidence="2 3">HLT2-17</strain>
    </source>
</reference>
<evidence type="ECO:0000256" key="1">
    <source>
        <dbReference type="SAM" id="Phobius"/>
    </source>
</evidence>
<keyword evidence="3" id="KW-1185">Reference proteome</keyword>
<protein>
    <submittedName>
        <fullName evidence="2">Uncharacterized protein</fullName>
    </submittedName>
</protein>
<dbReference type="OrthoDB" id="3748887at2"/>
<keyword evidence="1" id="KW-0472">Membrane</keyword>
<comment type="caution">
    <text evidence="2">The sequence shown here is derived from an EMBL/GenBank/DDBJ whole genome shotgun (WGS) entry which is preliminary data.</text>
</comment>
<dbReference type="RefSeq" id="WP_130103963.1">
    <property type="nucleotide sequence ID" value="NZ_SDWW01000057.1"/>
</dbReference>
<name>A0A4Q5N103_9MICO</name>
<gene>
    <name evidence="2" type="ORF">EUA98_17375</name>
</gene>
<proteinExistence type="predicted"/>